<reference evidence="2 3" key="1">
    <citation type="submission" date="2023-05" db="EMBL/GenBank/DDBJ databases">
        <title>Marinobacter albus sp. nov., a marine bacterium isolated from sand in a coastal intertidal zone of huludao.</title>
        <authorList>
            <person name="Deng T."/>
        </authorList>
    </citation>
    <scope>NUCLEOTIDE SEQUENCE [LARGE SCALE GENOMIC DNA]</scope>
    <source>
        <strain evidence="2 3">M216</strain>
    </source>
</reference>
<dbReference type="EMBL" id="JASSQD010000001">
    <property type="protein sequence ID" value="MDK9556708.1"/>
    <property type="molecule type" value="Genomic_DNA"/>
</dbReference>
<proteinExistence type="predicted"/>
<gene>
    <name evidence="2" type="ORF">QQF73_03655</name>
</gene>
<dbReference type="InterPro" id="IPR006016">
    <property type="entry name" value="UspA"/>
</dbReference>
<keyword evidence="3" id="KW-1185">Reference proteome</keyword>
<accession>A0ABT7H8P9</accession>
<protein>
    <submittedName>
        <fullName evidence="2">Universal stress protein</fullName>
    </submittedName>
</protein>
<dbReference type="PANTHER" id="PTHR31964:SF113">
    <property type="entry name" value="USPA DOMAIN-CONTAINING PROTEIN"/>
    <property type="match status" value="1"/>
</dbReference>
<dbReference type="CDD" id="cd00293">
    <property type="entry name" value="USP-like"/>
    <property type="match status" value="1"/>
</dbReference>
<sequence>MKIMIAYDGSRNARLALAQTITMFRELKPQIVLVAVAENPRDITAGNEDLFQQEVSELKAYLNEAMEVCRNEDVGAETMLLEGDPRKMLLYAAEKKIHPDMLVIARHSHEPDGGFIARSLTYFVDELDYMTFGSVSSFLARRIQCPLLILPSR</sequence>
<dbReference type="Proteomes" id="UP001223547">
    <property type="component" value="Unassembled WGS sequence"/>
</dbReference>
<evidence type="ECO:0000259" key="1">
    <source>
        <dbReference type="Pfam" id="PF00582"/>
    </source>
</evidence>
<comment type="caution">
    <text evidence="2">The sequence shown here is derived from an EMBL/GenBank/DDBJ whole genome shotgun (WGS) entry which is preliminary data.</text>
</comment>
<organism evidence="2 3">
    <name type="scientific">Marinobacter albus</name>
    <dbReference type="NCBI Taxonomy" id="3030833"/>
    <lineage>
        <taxon>Bacteria</taxon>
        <taxon>Pseudomonadati</taxon>
        <taxon>Pseudomonadota</taxon>
        <taxon>Gammaproteobacteria</taxon>
        <taxon>Pseudomonadales</taxon>
        <taxon>Marinobacteraceae</taxon>
        <taxon>Marinobacter</taxon>
    </lineage>
</organism>
<dbReference type="PANTHER" id="PTHR31964">
    <property type="entry name" value="ADENINE NUCLEOTIDE ALPHA HYDROLASES-LIKE SUPERFAMILY PROTEIN"/>
    <property type="match status" value="1"/>
</dbReference>
<dbReference type="Pfam" id="PF00582">
    <property type="entry name" value="Usp"/>
    <property type="match status" value="1"/>
</dbReference>
<name>A0ABT7H8P9_9GAMM</name>
<feature type="domain" description="UspA" evidence="1">
    <location>
        <begin position="2"/>
        <end position="151"/>
    </location>
</feature>
<evidence type="ECO:0000313" key="2">
    <source>
        <dbReference type="EMBL" id="MDK9556708.1"/>
    </source>
</evidence>
<dbReference type="RefSeq" id="WP_218635458.1">
    <property type="nucleotide sequence ID" value="NZ_JASSQD010000001.1"/>
</dbReference>
<evidence type="ECO:0000313" key="3">
    <source>
        <dbReference type="Proteomes" id="UP001223547"/>
    </source>
</evidence>